<comment type="function">
    <text evidence="1">Controls the length of the flagellar hook.</text>
</comment>
<dbReference type="GO" id="GO:0009424">
    <property type="term" value="C:bacterial-type flagellum hook"/>
    <property type="evidence" value="ECO:0007669"/>
    <property type="project" value="InterPro"/>
</dbReference>
<dbReference type="Gene3D" id="3.30.750.140">
    <property type="match status" value="1"/>
</dbReference>
<dbReference type="RefSeq" id="WP_133460628.1">
    <property type="nucleotide sequence ID" value="NZ_SNVX01000003.1"/>
</dbReference>
<dbReference type="InterPro" id="IPR021136">
    <property type="entry name" value="Flagellar_hook_control-like_C"/>
</dbReference>
<proteinExistence type="inferred from homology"/>
<sequence length="407" mass="41889">MITLPKLIVSETDITSSAQSGVASGTTDSAQDFFALLSGAMSGKTGKDGKLTLADLQAASQKLPQGEAKTTLSKLLAQQTDTDAKKVDVTTLADAQSVLSALTPEAKSDVVKQLTKDLQKSDDKPSLSEEEMAGLSALIAMLPHTATATAALPATQTAGLTATSASSTKGFAELASAATSVGTGNTGHSTGKEFTLPQAAHGLQTVQADDAAASQITPLVAAAAAKADTDSSLSAAAPTVNIAPVISNATATVNTHPVVTVNSQLGTPEWQQNVSQQITLFTRQGQQTAELKLHPENLGQVNITLKIDDNQAQIQMMSPHSHVRAALEAAIPTLRTQLADNGIQLSQSNVSGESFAGQQQQQSSFGQSSSQRSAEGRAFAADEEETLNVPVSLQAQTRGNGSVDTFA</sequence>
<feature type="domain" description="Flagellar hook-length control protein-like C-terminal" evidence="5">
    <location>
        <begin position="277"/>
        <end position="356"/>
    </location>
</feature>
<keyword evidence="6" id="KW-0282">Flagellum</keyword>
<keyword evidence="6" id="KW-0969">Cilium</keyword>
<dbReference type="Proteomes" id="UP000295530">
    <property type="component" value="Unassembled WGS sequence"/>
</dbReference>
<keyword evidence="3" id="KW-1005">Bacterial flagellum biogenesis</keyword>
<evidence type="ECO:0000313" key="6">
    <source>
        <dbReference type="EMBL" id="TDN59866.1"/>
    </source>
</evidence>
<keyword evidence="6" id="KW-0966">Cell projection</keyword>
<dbReference type="PANTHER" id="PTHR37533">
    <property type="entry name" value="FLAGELLAR HOOK-LENGTH CONTROL PROTEIN"/>
    <property type="match status" value="1"/>
</dbReference>
<dbReference type="NCBIfam" id="NF007514">
    <property type="entry name" value="PRK10118.1"/>
    <property type="match status" value="1"/>
</dbReference>
<comment type="similarity">
    <text evidence="2">Belongs to the FliK family.</text>
</comment>
<dbReference type="InterPro" id="IPR052563">
    <property type="entry name" value="FliK"/>
</dbReference>
<evidence type="ECO:0000256" key="2">
    <source>
        <dbReference type="ARBA" id="ARBA00009149"/>
    </source>
</evidence>
<dbReference type="InterPro" id="IPR038610">
    <property type="entry name" value="FliK-like_C_sf"/>
</dbReference>
<organism evidence="6 7">
    <name type="scientific">Scandinavium goeteborgense</name>
    <dbReference type="NCBI Taxonomy" id="1851514"/>
    <lineage>
        <taxon>Bacteria</taxon>
        <taxon>Pseudomonadati</taxon>
        <taxon>Pseudomonadota</taxon>
        <taxon>Gammaproteobacteria</taxon>
        <taxon>Enterobacterales</taxon>
        <taxon>Enterobacteriaceae</taxon>
        <taxon>Scandinavium</taxon>
    </lineage>
</organism>
<feature type="compositionally biased region" description="Low complexity" evidence="4">
    <location>
        <begin position="354"/>
        <end position="373"/>
    </location>
</feature>
<dbReference type="PANTHER" id="PTHR37533:SF2">
    <property type="entry name" value="FLAGELLAR HOOK-LENGTH CONTROL PROTEIN"/>
    <property type="match status" value="1"/>
</dbReference>
<dbReference type="GO" id="GO:0044780">
    <property type="term" value="P:bacterial-type flagellum assembly"/>
    <property type="evidence" value="ECO:0007669"/>
    <property type="project" value="InterPro"/>
</dbReference>
<reference evidence="6 7" key="1">
    <citation type="submission" date="2019-03" db="EMBL/GenBank/DDBJ databases">
        <title>Genomic analyses of the natural microbiome of Caenorhabditis elegans.</title>
        <authorList>
            <person name="Samuel B."/>
        </authorList>
    </citation>
    <scope>NUCLEOTIDE SEQUENCE [LARGE SCALE GENOMIC DNA]</scope>
    <source>
        <strain evidence="6 7">BIGb0156</strain>
    </source>
</reference>
<dbReference type="InterPro" id="IPR001635">
    <property type="entry name" value="Flag_hook_Flik"/>
</dbReference>
<evidence type="ECO:0000256" key="1">
    <source>
        <dbReference type="ARBA" id="ARBA00003944"/>
    </source>
</evidence>
<dbReference type="EMBL" id="SNVX01000003">
    <property type="protein sequence ID" value="TDN59866.1"/>
    <property type="molecule type" value="Genomic_DNA"/>
</dbReference>
<dbReference type="PRINTS" id="PR01007">
    <property type="entry name" value="FLGHOOKFLIK"/>
</dbReference>
<evidence type="ECO:0000256" key="3">
    <source>
        <dbReference type="ARBA" id="ARBA00022795"/>
    </source>
</evidence>
<dbReference type="OrthoDB" id="1792985at2"/>
<name>A0A4R6ELM4_SCAGO</name>
<protein>
    <submittedName>
        <fullName evidence="6">Flagellar hook-length control protein FliK</fullName>
    </submittedName>
</protein>
<accession>A0A4R6ELM4</accession>
<feature type="compositionally biased region" description="Polar residues" evidence="4">
    <location>
        <begin position="389"/>
        <end position="407"/>
    </location>
</feature>
<evidence type="ECO:0000256" key="4">
    <source>
        <dbReference type="SAM" id="MobiDB-lite"/>
    </source>
</evidence>
<dbReference type="Pfam" id="PF02120">
    <property type="entry name" value="Flg_hook"/>
    <property type="match status" value="1"/>
</dbReference>
<comment type="caution">
    <text evidence="6">The sequence shown here is derived from an EMBL/GenBank/DDBJ whole genome shotgun (WGS) entry which is preliminary data.</text>
</comment>
<dbReference type="CDD" id="cd17470">
    <property type="entry name" value="T3SS_Flik_C"/>
    <property type="match status" value="1"/>
</dbReference>
<dbReference type="AlphaFoldDB" id="A0A4R6ELM4"/>
<evidence type="ECO:0000259" key="5">
    <source>
        <dbReference type="Pfam" id="PF02120"/>
    </source>
</evidence>
<evidence type="ECO:0000313" key="7">
    <source>
        <dbReference type="Proteomes" id="UP000295530"/>
    </source>
</evidence>
<keyword evidence="7" id="KW-1185">Reference proteome</keyword>
<gene>
    <name evidence="6" type="ORF">EC847_10341</name>
</gene>
<feature type="region of interest" description="Disordered" evidence="4">
    <location>
        <begin position="350"/>
        <end position="407"/>
    </location>
</feature>